<feature type="domain" description="Tyr recombinase" evidence="5">
    <location>
        <begin position="100"/>
        <end position="301"/>
    </location>
</feature>
<evidence type="ECO:0000313" key="8">
    <source>
        <dbReference type="Proteomes" id="UP000192911"/>
    </source>
</evidence>
<dbReference type="GeneID" id="95552488"/>
<keyword evidence="1" id="KW-0229">DNA integration</keyword>
<dbReference type="InterPro" id="IPR002104">
    <property type="entry name" value="Integrase_catalytic"/>
</dbReference>
<dbReference type="GO" id="GO:0015074">
    <property type="term" value="P:DNA integration"/>
    <property type="evidence" value="ECO:0007669"/>
    <property type="project" value="UniProtKB-KW"/>
</dbReference>
<gene>
    <name evidence="7" type="ORF">SAMN06295900_102189</name>
</gene>
<keyword evidence="8" id="KW-1185">Reference proteome</keyword>
<evidence type="ECO:0000313" key="7">
    <source>
        <dbReference type="EMBL" id="SMF05997.1"/>
    </source>
</evidence>
<dbReference type="RefSeq" id="WP_158243482.1">
    <property type="nucleotide sequence ID" value="NZ_BSQD01000002.1"/>
</dbReference>
<organism evidence="7 8">
    <name type="scientific">Trinickia caryophylli</name>
    <name type="common">Paraburkholderia caryophylli</name>
    <dbReference type="NCBI Taxonomy" id="28094"/>
    <lineage>
        <taxon>Bacteria</taxon>
        <taxon>Pseudomonadati</taxon>
        <taxon>Pseudomonadota</taxon>
        <taxon>Betaproteobacteria</taxon>
        <taxon>Burkholderiales</taxon>
        <taxon>Burkholderiaceae</taxon>
        <taxon>Trinickia</taxon>
    </lineage>
</organism>
<evidence type="ECO:0000256" key="4">
    <source>
        <dbReference type="PROSITE-ProRule" id="PRU01248"/>
    </source>
</evidence>
<sequence>MKAGDLENQLAQYLDRRESLRYRQTHRGALTRFVRDYVIEHPGEPVRADYALAWITRVPRAPQTQSAILGTLRGFLRFVQLTDPATAVPDNHLLRFPIRTPPFIWNAEQLRSILEAAANVRPRGGLRASAYVTVLGLPASSGLRISEALRLDVLDVHLVDAIPQLDVRETKFKKSRIVPLHPTTVNHRRQYADRRGHRCHARQSNIFFVTDRGQQLDQKYLERWFSGVTDKLGLRRPGGRRPTLHSLRHTFAVNRLTQWYNAQVPVWDLIPNLSVYLGHVSPSDSYWYISATPGLRAGASDRFAMFATSGGEE</sequence>
<evidence type="ECO:0000256" key="1">
    <source>
        <dbReference type="ARBA" id="ARBA00022908"/>
    </source>
</evidence>
<proteinExistence type="predicted"/>
<reference evidence="8" key="1">
    <citation type="submission" date="2017-04" db="EMBL/GenBank/DDBJ databases">
        <authorList>
            <person name="Varghese N."/>
            <person name="Submissions S."/>
        </authorList>
    </citation>
    <scope>NUCLEOTIDE SEQUENCE [LARGE SCALE GENOMIC DNA]</scope>
    <source>
        <strain evidence="8">Ballard 720</strain>
    </source>
</reference>
<evidence type="ECO:0000256" key="3">
    <source>
        <dbReference type="ARBA" id="ARBA00023172"/>
    </source>
</evidence>
<dbReference type="EMBL" id="FXAH01000002">
    <property type="protein sequence ID" value="SMF05997.1"/>
    <property type="molecule type" value="Genomic_DNA"/>
</dbReference>
<dbReference type="AlphaFoldDB" id="A0A1X7CZY6"/>
<dbReference type="GO" id="GO:0003677">
    <property type="term" value="F:DNA binding"/>
    <property type="evidence" value="ECO:0007669"/>
    <property type="project" value="UniProtKB-UniRule"/>
</dbReference>
<dbReference type="SUPFAM" id="SSF56349">
    <property type="entry name" value="DNA breaking-rejoining enzymes"/>
    <property type="match status" value="1"/>
</dbReference>
<dbReference type="GO" id="GO:0006310">
    <property type="term" value="P:DNA recombination"/>
    <property type="evidence" value="ECO:0007669"/>
    <property type="project" value="UniProtKB-KW"/>
</dbReference>
<dbReference type="InterPro" id="IPR050090">
    <property type="entry name" value="Tyrosine_recombinase_XerCD"/>
</dbReference>
<protein>
    <submittedName>
        <fullName evidence="7">Site-specific recombinase XerD</fullName>
    </submittedName>
</protein>
<dbReference type="Gene3D" id="1.10.443.10">
    <property type="entry name" value="Intergrase catalytic core"/>
    <property type="match status" value="1"/>
</dbReference>
<dbReference type="PROSITE" id="PS51898">
    <property type="entry name" value="TYR_RECOMBINASE"/>
    <property type="match status" value="1"/>
</dbReference>
<evidence type="ECO:0000259" key="5">
    <source>
        <dbReference type="PROSITE" id="PS51898"/>
    </source>
</evidence>
<feature type="domain" description="Core-binding (CB)" evidence="6">
    <location>
        <begin position="4"/>
        <end position="80"/>
    </location>
</feature>
<dbReference type="Pfam" id="PF00589">
    <property type="entry name" value="Phage_integrase"/>
    <property type="match status" value="1"/>
</dbReference>
<dbReference type="InterPro" id="IPR011010">
    <property type="entry name" value="DNA_brk_join_enz"/>
</dbReference>
<evidence type="ECO:0000259" key="6">
    <source>
        <dbReference type="PROSITE" id="PS51900"/>
    </source>
</evidence>
<dbReference type="InterPro" id="IPR044068">
    <property type="entry name" value="CB"/>
</dbReference>
<accession>A0A1X7CZY6</accession>
<dbReference type="PANTHER" id="PTHR30349">
    <property type="entry name" value="PHAGE INTEGRASE-RELATED"/>
    <property type="match status" value="1"/>
</dbReference>
<keyword evidence="2 4" id="KW-0238">DNA-binding</keyword>
<dbReference type="STRING" id="28094.SAMN06295900_102189"/>
<name>A0A1X7CZY6_TRICW</name>
<evidence type="ECO:0000256" key="2">
    <source>
        <dbReference type="ARBA" id="ARBA00023125"/>
    </source>
</evidence>
<keyword evidence="3" id="KW-0233">DNA recombination</keyword>
<dbReference type="Proteomes" id="UP000192911">
    <property type="component" value="Unassembled WGS sequence"/>
</dbReference>
<dbReference type="PANTHER" id="PTHR30349:SF64">
    <property type="entry name" value="PROPHAGE INTEGRASE INTD-RELATED"/>
    <property type="match status" value="1"/>
</dbReference>
<dbReference type="PROSITE" id="PS51900">
    <property type="entry name" value="CB"/>
    <property type="match status" value="1"/>
</dbReference>
<dbReference type="InterPro" id="IPR013762">
    <property type="entry name" value="Integrase-like_cat_sf"/>
</dbReference>